<dbReference type="EMBL" id="BMMZ01000003">
    <property type="protein sequence ID" value="GGL57991.1"/>
    <property type="molecule type" value="Genomic_DNA"/>
</dbReference>
<comment type="caution">
    <text evidence="9">The sequence shown here is derived from an EMBL/GenBank/DDBJ whole genome shotgun (WGS) entry which is preliminary data.</text>
</comment>
<feature type="domain" description="ABC transmembrane type-1" evidence="8">
    <location>
        <begin position="101"/>
        <end position="317"/>
    </location>
</feature>
<reference evidence="9" key="1">
    <citation type="journal article" date="2014" name="Int. J. Syst. Evol. Microbiol.">
        <title>Complete genome sequence of Corynebacterium casei LMG S-19264T (=DSM 44701T), isolated from a smear-ripened cheese.</title>
        <authorList>
            <consortium name="US DOE Joint Genome Institute (JGI-PGF)"/>
            <person name="Walter F."/>
            <person name="Albersmeier A."/>
            <person name="Kalinowski J."/>
            <person name="Ruckert C."/>
        </authorList>
    </citation>
    <scope>NUCLEOTIDE SEQUENCE</scope>
    <source>
        <strain evidence="9">CGMCC 4.7306</strain>
    </source>
</reference>
<keyword evidence="5 7" id="KW-1133">Transmembrane helix</keyword>
<feature type="transmembrane region" description="Helical" evidence="7">
    <location>
        <begin position="137"/>
        <end position="167"/>
    </location>
</feature>
<dbReference type="AlphaFoldDB" id="A0A917S4Q0"/>
<reference evidence="9" key="2">
    <citation type="submission" date="2020-09" db="EMBL/GenBank/DDBJ databases">
        <authorList>
            <person name="Sun Q."/>
            <person name="Zhou Y."/>
        </authorList>
    </citation>
    <scope>NUCLEOTIDE SEQUENCE</scope>
    <source>
        <strain evidence="9">CGMCC 4.7306</strain>
    </source>
</reference>
<dbReference type="InterPro" id="IPR000515">
    <property type="entry name" value="MetI-like"/>
</dbReference>
<name>A0A917S4Q0_9ACTN</name>
<organism evidence="9 10">
    <name type="scientific">Microlunatus endophyticus</name>
    <dbReference type="NCBI Taxonomy" id="1716077"/>
    <lineage>
        <taxon>Bacteria</taxon>
        <taxon>Bacillati</taxon>
        <taxon>Actinomycetota</taxon>
        <taxon>Actinomycetes</taxon>
        <taxon>Propionibacteriales</taxon>
        <taxon>Propionibacteriaceae</taxon>
        <taxon>Microlunatus</taxon>
    </lineage>
</organism>
<evidence type="ECO:0000256" key="6">
    <source>
        <dbReference type="ARBA" id="ARBA00023136"/>
    </source>
</evidence>
<feature type="transmembrane region" description="Helical" evidence="7">
    <location>
        <begin position="101"/>
        <end position="125"/>
    </location>
</feature>
<dbReference type="PANTHER" id="PTHR30465:SF43">
    <property type="entry name" value="OLIGOPEPTIDE ABC TRANSPORTER, PERMEASE PROTEIN"/>
    <property type="match status" value="1"/>
</dbReference>
<comment type="subcellular location">
    <subcellularLocation>
        <location evidence="1 7">Cell membrane</location>
        <topology evidence="1 7">Multi-pass membrane protein</topology>
    </subcellularLocation>
</comment>
<evidence type="ECO:0000256" key="3">
    <source>
        <dbReference type="ARBA" id="ARBA00022475"/>
    </source>
</evidence>
<dbReference type="PANTHER" id="PTHR30465">
    <property type="entry name" value="INNER MEMBRANE ABC TRANSPORTER"/>
    <property type="match status" value="1"/>
</dbReference>
<evidence type="ECO:0000256" key="5">
    <source>
        <dbReference type="ARBA" id="ARBA00022989"/>
    </source>
</evidence>
<dbReference type="GO" id="GO:0055085">
    <property type="term" value="P:transmembrane transport"/>
    <property type="evidence" value="ECO:0007669"/>
    <property type="project" value="InterPro"/>
</dbReference>
<keyword evidence="2 7" id="KW-0813">Transport</keyword>
<dbReference type="Proteomes" id="UP000613840">
    <property type="component" value="Unassembled WGS sequence"/>
</dbReference>
<evidence type="ECO:0000256" key="2">
    <source>
        <dbReference type="ARBA" id="ARBA00022448"/>
    </source>
</evidence>
<comment type="similarity">
    <text evidence="7">Belongs to the binding-protein-dependent transport system permease family.</text>
</comment>
<feature type="transmembrane region" description="Helical" evidence="7">
    <location>
        <begin position="294"/>
        <end position="320"/>
    </location>
</feature>
<evidence type="ECO:0000256" key="1">
    <source>
        <dbReference type="ARBA" id="ARBA00004651"/>
    </source>
</evidence>
<dbReference type="CDD" id="cd06261">
    <property type="entry name" value="TM_PBP2"/>
    <property type="match status" value="1"/>
</dbReference>
<dbReference type="PROSITE" id="PS50928">
    <property type="entry name" value="ABC_TM1"/>
    <property type="match status" value="1"/>
</dbReference>
<gene>
    <name evidence="9" type="ORF">GCM10011575_15420</name>
</gene>
<proteinExistence type="inferred from homology"/>
<dbReference type="Gene3D" id="1.10.3720.10">
    <property type="entry name" value="MetI-like"/>
    <property type="match status" value="1"/>
</dbReference>
<dbReference type="Pfam" id="PF00528">
    <property type="entry name" value="BPD_transp_1"/>
    <property type="match status" value="1"/>
</dbReference>
<feature type="transmembrane region" description="Helical" evidence="7">
    <location>
        <begin position="9"/>
        <end position="29"/>
    </location>
</feature>
<accession>A0A917S4Q0</accession>
<dbReference type="SUPFAM" id="SSF161098">
    <property type="entry name" value="MetI-like"/>
    <property type="match status" value="1"/>
</dbReference>
<keyword evidence="3" id="KW-1003">Cell membrane</keyword>
<keyword evidence="6 7" id="KW-0472">Membrane</keyword>
<sequence length="331" mass="35810">MLIVVVRRIVYMIVTIAIVSVLSFAIISAPPGSALAQKINQLQSQGGAVTQQQVEALEAQYGVNDPWFVKYVKWIGGFPHGNFGQSFTLNEPVGNLIWSRLGLSLVLSLGALVIAWGLSIPLGVFSATHRHTLPDAVITVIQFVGVAIPEFLFALVVMTLAATYLGSDVGGLFSEHFQGAAWDWSKFVNLLSHLWIPLVVISAGSTAWLTRVMRANLLDVLNQQYVQTARAKGATERVVIWRHAVRNALHPLVMTFGTTFPALISGEAIVSIVLNLPTTGPLLVNALLNKDMYLAGTIILMLSALLVIGNFVADILLAVVDPRIRLEAGRS</sequence>
<dbReference type="InterPro" id="IPR045621">
    <property type="entry name" value="BPD_transp_1_N"/>
</dbReference>
<dbReference type="Pfam" id="PF19300">
    <property type="entry name" value="BPD_transp_1_N"/>
    <property type="match status" value="1"/>
</dbReference>
<feature type="transmembrane region" description="Helical" evidence="7">
    <location>
        <begin position="187"/>
        <end position="209"/>
    </location>
</feature>
<dbReference type="GO" id="GO:0005886">
    <property type="term" value="C:plasma membrane"/>
    <property type="evidence" value="ECO:0007669"/>
    <property type="project" value="UniProtKB-SubCell"/>
</dbReference>
<keyword evidence="10" id="KW-1185">Reference proteome</keyword>
<dbReference type="RefSeq" id="WP_188894614.1">
    <property type="nucleotide sequence ID" value="NZ_BMMZ01000003.1"/>
</dbReference>
<protein>
    <submittedName>
        <fullName evidence="9">Peptide ABC transporter permease</fullName>
    </submittedName>
</protein>
<evidence type="ECO:0000256" key="4">
    <source>
        <dbReference type="ARBA" id="ARBA00022692"/>
    </source>
</evidence>
<evidence type="ECO:0000259" key="8">
    <source>
        <dbReference type="PROSITE" id="PS50928"/>
    </source>
</evidence>
<evidence type="ECO:0000256" key="7">
    <source>
        <dbReference type="RuleBase" id="RU363032"/>
    </source>
</evidence>
<dbReference type="InterPro" id="IPR035906">
    <property type="entry name" value="MetI-like_sf"/>
</dbReference>
<keyword evidence="4 7" id="KW-0812">Transmembrane</keyword>
<evidence type="ECO:0000313" key="9">
    <source>
        <dbReference type="EMBL" id="GGL57991.1"/>
    </source>
</evidence>
<feature type="transmembrane region" description="Helical" evidence="7">
    <location>
        <begin position="252"/>
        <end position="274"/>
    </location>
</feature>
<evidence type="ECO:0000313" key="10">
    <source>
        <dbReference type="Proteomes" id="UP000613840"/>
    </source>
</evidence>